<protein>
    <submittedName>
        <fullName evidence="2">Uncharacterized protein</fullName>
    </submittedName>
</protein>
<feature type="transmembrane region" description="Helical" evidence="1">
    <location>
        <begin position="63"/>
        <end position="79"/>
    </location>
</feature>
<name>A0A5B8IQJ8_9VIRU</name>
<evidence type="ECO:0000313" key="2">
    <source>
        <dbReference type="EMBL" id="QDY52471.1"/>
    </source>
</evidence>
<keyword evidence="1" id="KW-1133">Transmembrane helix</keyword>
<gene>
    <name evidence="2" type="ORF">10_12</name>
</gene>
<reference evidence="2" key="1">
    <citation type="submission" date="2018-11" db="EMBL/GenBank/DDBJ databases">
        <title>A distinct lineage of giant viruses engineers rhodopsin photosystems in predatory marine eukaryotes.</title>
        <authorList>
            <person name="Needham D.M."/>
            <person name="Yoshizawa S."/>
            <person name="Hosaka T."/>
            <person name="Poirier C."/>
            <person name="Choi C.-J."/>
            <person name="Hehenberger E."/>
            <person name="Irwin N.A.T."/>
            <person name="Wilken S."/>
            <person name="Yung C.-M."/>
            <person name="Bachy C."/>
            <person name="Kurihara R."/>
            <person name="Nakajima Y."/>
            <person name="Kojima K."/>
            <person name="Kimura-Someya T."/>
            <person name="Leonard G."/>
            <person name="Malmstrom R.R."/>
            <person name="Mende D."/>
            <person name="Olson D.K."/>
            <person name="Sudo Y."/>
            <person name="Sudek S."/>
            <person name="Richards T.A."/>
            <person name="DeLong E.F."/>
            <person name="Keeling P.J."/>
            <person name="Santoro A.E."/>
            <person name="Shirouzu M."/>
            <person name="Iwasaki W."/>
            <person name="Worden A.Z."/>
        </authorList>
    </citation>
    <scope>NUCLEOTIDE SEQUENCE</scope>
</reference>
<evidence type="ECO:0000256" key="1">
    <source>
        <dbReference type="SAM" id="Phobius"/>
    </source>
</evidence>
<sequence>MYSLKEKFFNVDIKYPHEYTEANKRKIFNVEKEINLYDIIVFFMIVSFFIVVAYNMIDSMNEKGYMLVIVFFILFCAILG</sequence>
<feature type="transmembrane region" description="Helical" evidence="1">
    <location>
        <begin position="34"/>
        <end position="57"/>
    </location>
</feature>
<organism evidence="2">
    <name type="scientific">Mimiviridae sp. ChoanoV1</name>
    <dbReference type="NCBI Taxonomy" id="2596887"/>
    <lineage>
        <taxon>Viruses</taxon>
        <taxon>Varidnaviria</taxon>
        <taxon>Bamfordvirae</taxon>
        <taxon>Nucleocytoviricota</taxon>
        <taxon>Megaviricetes</taxon>
        <taxon>Imitervirales</taxon>
        <taxon>Schizomimiviridae</taxon>
    </lineage>
</organism>
<proteinExistence type="predicted"/>
<keyword evidence="1" id="KW-0812">Transmembrane</keyword>
<accession>A0A5B8IQJ8</accession>
<keyword evidence="1" id="KW-0472">Membrane</keyword>
<dbReference type="EMBL" id="MK250094">
    <property type="protein sequence ID" value="QDY52471.1"/>
    <property type="molecule type" value="Genomic_DNA"/>
</dbReference>